<dbReference type="AlphaFoldDB" id="A0A0D5NE20"/>
<dbReference type="InterPro" id="IPR036390">
    <property type="entry name" value="WH_DNA-bd_sf"/>
</dbReference>
<dbReference type="InterPro" id="IPR015421">
    <property type="entry name" value="PyrdxlP-dep_Trfase_major"/>
</dbReference>
<dbReference type="InterPro" id="IPR036388">
    <property type="entry name" value="WH-like_DNA-bd_sf"/>
</dbReference>
<dbReference type="KEGG" id="pbj:VN24_01950"/>
<dbReference type="PANTHER" id="PTHR46577:SF1">
    <property type="entry name" value="HTH-TYPE TRANSCRIPTIONAL REGULATORY PROTEIN GABR"/>
    <property type="match status" value="1"/>
</dbReference>
<dbReference type="EMBL" id="CP011058">
    <property type="protein sequence ID" value="AJY73614.1"/>
    <property type="molecule type" value="Genomic_DNA"/>
</dbReference>
<keyword evidence="4" id="KW-0663">Pyridoxal phosphate</keyword>
<evidence type="ECO:0000313" key="10">
    <source>
        <dbReference type="Proteomes" id="UP000032633"/>
    </source>
</evidence>
<keyword evidence="7" id="KW-0804">Transcription</keyword>
<feature type="domain" description="HTH gntR-type" evidence="8">
    <location>
        <begin position="18"/>
        <end position="86"/>
    </location>
</feature>
<evidence type="ECO:0000256" key="1">
    <source>
        <dbReference type="ARBA" id="ARBA00001933"/>
    </source>
</evidence>
<dbReference type="Gene3D" id="1.10.10.10">
    <property type="entry name" value="Winged helix-like DNA-binding domain superfamily/Winged helix DNA-binding domain"/>
    <property type="match status" value="1"/>
</dbReference>
<dbReference type="CDD" id="cd07377">
    <property type="entry name" value="WHTH_GntR"/>
    <property type="match status" value="1"/>
</dbReference>
<evidence type="ECO:0000256" key="6">
    <source>
        <dbReference type="ARBA" id="ARBA00023125"/>
    </source>
</evidence>
<dbReference type="Pfam" id="PF00392">
    <property type="entry name" value="GntR"/>
    <property type="match status" value="1"/>
</dbReference>
<dbReference type="GO" id="GO:0003700">
    <property type="term" value="F:DNA-binding transcription factor activity"/>
    <property type="evidence" value="ECO:0007669"/>
    <property type="project" value="InterPro"/>
</dbReference>
<dbReference type="PRINTS" id="PR00035">
    <property type="entry name" value="HTHGNTR"/>
</dbReference>
<dbReference type="SMART" id="SM00345">
    <property type="entry name" value="HTH_GNTR"/>
    <property type="match status" value="1"/>
</dbReference>
<reference evidence="9 10" key="1">
    <citation type="journal article" date="2015" name="J. Biotechnol.">
        <title>Complete genome sequence of Paenibacillus beijingensis 7188(T) (=DSM 24997(T)), a novel rhizobacterium from jujube garden soil.</title>
        <authorList>
            <person name="Kwak Y."/>
            <person name="Shin J.H."/>
        </authorList>
    </citation>
    <scope>NUCLEOTIDE SEQUENCE [LARGE SCALE GENOMIC DNA]</scope>
    <source>
        <strain evidence="9 10">DSM 24997</strain>
    </source>
</reference>
<comment type="cofactor">
    <cofactor evidence="1">
        <name>pyridoxal 5'-phosphate</name>
        <dbReference type="ChEBI" id="CHEBI:597326"/>
    </cofactor>
</comment>
<dbReference type="GO" id="GO:0030170">
    <property type="term" value="F:pyridoxal phosphate binding"/>
    <property type="evidence" value="ECO:0007669"/>
    <property type="project" value="InterPro"/>
</dbReference>
<keyword evidence="10" id="KW-1185">Reference proteome</keyword>
<evidence type="ECO:0000256" key="4">
    <source>
        <dbReference type="ARBA" id="ARBA00022898"/>
    </source>
</evidence>
<proteinExistence type="inferred from homology"/>
<evidence type="ECO:0000256" key="2">
    <source>
        <dbReference type="ARBA" id="ARBA00005384"/>
    </source>
</evidence>
<dbReference type="PATRIC" id="fig|1126833.4.peg.429"/>
<dbReference type="PROSITE" id="PS50949">
    <property type="entry name" value="HTH_GNTR"/>
    <property type="match status" value="1"/>
</dbReference>
<dbReference type="GO" id="GO:0008483">
    <property type="term" value="F:transaminase activity"/>
    <property type="evidence" value="ECO:0007669"/>
    <property type="project" value="UniProtKB-KW"/>
</dbReference>
<keyword evidence="5" id="KW-0805">Transcription regulation</keyword>
<evidence type="ECO:0000256" key="7">
    <source>
        <dbReference type="ARBA" id="ARBA00023163"/>
    </source>
</evidence>
<evidence type="ECO:0000256" key="3">
    <source>
        <dbReference type="ARBA" id="ARBA00022576"/>
    </source>
</evidence>
<protein>
    <recommendedName>
        <fullName evidence="8">HTH gntR-type domain-containing protein</fullName>
    </recommendedName>
</protein>
<dbReference type="SUPFAM" id="SSF46785">
    <property type="entry name" value="Winged helix' DNA-binding domain"/>
    <property type="match status" value="1"/>
</dbReference>
<comment type="similarity">
    <text evidence="2">In the C-terminal section; belongs to the class-I pyridoxal-phosphate-dependent aminotransferase family.</text>
</comment>
<dbReference type="PANTHER" id="PTHR46577">
    <property type="entry name" value="HTH-TYPE TRANSCRIPTIONAL REGULATORY PROTEIN GABR"/>
    <property type="match status" value="1"/>
</dbReference>
<keyword evidence="3" id="KW-0032">Aminotransferase</keyword>
<keyword evidence="6" id="KW-0238">DNA-binding</keyword>
<dbReference type="CDD" id="cd00609">
    <property type="entry name" value="AAT_like"/>
    <property type="match status" value="1"/>
</dbReference>
<dbReference type="Pfam" id="PF00155">
    <property type="entry name" value="Aminotran_1_2"/>
    <property type="match status" value="1"/>
</dbReference>
<dbReference type="SUPFAM" id="SSF53383">
    <property type="entry name" value="PLP-dependent transferases"/>
    <property type="match status" value="1"/>
</dbReference>
<dbReference type="InterPro" id="IPR051446">
    <property type="entry name" value="HTH_trans_reg/aminotransferase"/>
</dbReference>
<gene>
    <name evidence="9" type="ORF">VN24_01950</name>
</gene>
<reference evidence="10" key="2">
    <citation type="submission" date="2015-03" db="EMBL/GenBank/DDBJ databases">
        <title>Genome sequence of Paenibacillus beijingensis strain DSM 24997T.</title>
        <authorList>
            <person name="Kwak Y."/>
            <person name="Shin J.-H."/>
        </authorList>
    </citation>
    <scope>NUCLEOTIDE SEQUENCE [LARGE SCALE GENOMIC DNA]</scope>
    <source>
        <strain evidence="10">DSM 24997</strain>
    </source>
</reference>
<evidence type="ECO:0000313" key="9">
    <source>
        <dbReference type="EMBL" id="AJY73614.1"/>
    </source>
</evidence>
<dbReference type="InterPro" id="IPR015424">
    <property type="entry name" value="PyrdxlP-dep_Trfase"/>
</dbReference>
<sequence length="508" mass="55818">MILFEFRLAYDRFLLDAGTKHMAFYESLREAILSGQLPYGTRLPSSRSLAAMYGVSRGVVTEAYDMLYSEGYVTARKGSGTFTAYRPPDSGPIRHAAAKSSPVKNVIAESSAASPNRDGFSFAGTAWARRLLATHETEGRTVGEERGQLFSAGLTDERLFPTAEWKSCMYAEVRQSGTAKLAKDNPTEGDFQLRSKIASELRRERGIVASPEHIVLTNGSMQAVGILCQLLVEPGISVVLENPCYRGFKRAVSAAGGAVVSASVDEQGIVPRHWDSSLLFVTPSRQFPTGAVLSHQRRTALLHWAAERGALIVEDDYDSEFRYGGRPVEPLKSLDRQERVVYIGTFSKTMFSGLRIGYAVLPPWLSEPFRRAKSLFEPSTAGLTEQGALSRFMGSGGYGRHLRRMRRHYGRRLAALQQGLRRLPGGMFSFVPANSGLHQYVAWKGEQDSYSAFLNACLSEGLGWSDGAGNWHDKPLESGGTFGFGHLTEDEISAGMQRIRAIAHKLGL</sequence>
<accession>A0A0D5NE20</accession>
<organism evidence="9 10">
    <name type="scientific">Paenibacillus beijingensis</name>
    <dbReference type="NCBI Taxonomy" id="1126833"/>
    <lineage>
        <taxon>Bacteria</taxon>
        <taxon>Bacillati</taxon>
        <taxon>Bacillota</taxon>
        <taxon>Bacilli</taxon>
        <taxon>Bacillales</taxon>
        <taxon>Paenibacillaceae</taxon>
        <taxon>Paenibacillus</taxon>
    </lineage>
</organism>
<dbReference type="HOGENOM" id="CLU_017584_0_1_9"/>
<dbReference type="Gene3D" id="3.40.640.10">
    <property type="entry name" value="Type I PLP-dependent aspartate aminotransferase-like (Major domain)"/>
    <property type="match status" value="1"/>
</dbReference>
<dbReference type="Proteomes" id="UP000032633">
    <property type="component" value="Chromosome"/>
</dbReference>
<dbReference type="GO" id="GO:0003677">
    <property type="term" value="F:DNA binding"/>
    <property type="evidence" value="ECO:0007669"/>
    <property type="project" value="UniProtKB-KW"/>
</dbReference>
<evidence type="ECO:0000259" key="8">
    <source>
        <dbReference type="PROSITE" id="PS50949"/>
    </source>
</evidence>
<evidence type="ECO:0000256" key="5">
    <source>
        <dbReference type="ARBA" id="ARBA00023015"/>
    </source>
</evidence>
<dbReference type="InterPro" id="IPR000524">
    <property type="entry name" value="Tscrpt_reg_HTH_GntR"/>
</dbReference>
<keyword evidence="3" id="KW-0808">Transferase</keyword>
<name>A0A0D5NE20_9BACL</name>
<dbReference type="STRING" id="1126833.VN24_01950"/>
<dbReference type="InterPro" id="IPR004839">
    <property type="entry name" value="Aminotransferase_I/II_large"/>
</dbReference>